<dbReference type="EMBL" id="CADCUQ010000299">
    <property type="protein sequence ID" value="CAA9393450.1"/>
    <property type="molecule type" value="Genomic_DNA"/>
</dbReference>
<protein>
    <submittedName>
        <fullName evidence="2">Uncharacterized protein</fullName>
    </submittedName>
</protein>
<name>A0A6J4NTT5_9BACT</name>
<gene>
    <name evidence="2" type="ORF">AVDCRST_MAG64-1294</name>
</gene>
<reference evidence="2" key="1">
    <citation type="submission" date="2020-02" db="EMBL/GenBank/DDBJ databases">
        <authorList>
            <person name="Meier V. D."/>
        </authorList>
    </citation>
    <scope>NUCLEOTIDE SEQUENCE</scope>
    <source>
        <strain evidence="2">AVDCRST_MAG64</strain>
    </source>
</reference>
<evidence type="ECO:0000256" key="1">
    <source>
        <dbReference type="SAM" id="Phobius"/>
    </source>
</evidence>
<keyword evidence="1" id="KW-1133">Transmembrane helix</keyword>
<feature type="transmembrane region" description="Helical" evidence="1">
    <location>
        <begin position="66"/>
        <end position="86"/>
    </location>
</feature>
<keyword evidence="1" id="KW-0812">Transmembrane</keyword>
<keyword evidence="1" id="KW-0472">Membrane</keyword>
<feature type="transmembrane region" description="Helical" evidence="1">
    <location>
        <begin position="92"/>
        <end position="110"/>
    </location>
</feature>
<accession>A0A6J4NTT5</accession>
<proteinExistence type="predicted"/>
<sequence length="331" mass="35950">MRRQILDFGFVILDCGAPDDTWMHGLRAKPSSIQNHKSEIQNGPALMLSTDTAISRLRRDLTLGSLVKATLFVAGLAAMVLLPVYAPHVHSALALLAVGVVWLVLSYNSAKTSRISADSPALIAAGEDDLAEKQIEEAMTTFSLFRVVKLQTLHHLALLRHAQKRFRETAELCRAVLSHRLGTAAAPLAKPTRLLLADAMLELDDVRGAYDALSGLYGMRLNLAEVLKLLAAQLDYEARVGAWGRMTHELMTKVQLAELMPAPAAARTQALLALASRQAGREDFCEWLKARAALLVDPAALVTQRPMLAELWPAAGTGVQAGRPHHNSVDV</sequence>
<organism evidence="2">
    <name type="scientific">uncultured Phycisphaerae bacterium</name>
    <dbReference type="NCBI Taxonomy" id="904963"/>
    <lineage>
        <taxon>Bacteria</taxon>
        <taxon>Pseudomonadati</taxon>
        <taxon>Planctomycetota</taxon>
        <taxon>Phycisphaerae</taxon>
        <taxon>environmental samples</taxon>
    </lineage>
</organism>
<dbReference type="AlphaFoldDB" id="A0A6J4NTT5"/>
<evidence type="ECO:0000313" key="2">
    <source>
        <dbReference type="EMBL" id="CAA9393450.1"/>
    </source>
</evidence>